<name>A0ABZ1EVY0_9ACTN</name>
<accession>A0ABZ1EVY0</accession>
<feature type="domain" description="N-acetyltransferase" evidence="1">
    <location>
        <begin position="6"/>
        <end position="163"/>
    </location>
</feature>
<protein>
    <submittedName>
        <fullName evidence="2">GNAT family N-acetyltransferase</fullName>
    </submittedName>
</protein>
<keyword evidence="3" id="KW-1185">Reference proteome</keyword>
<dbReference type="PANTHER" id="PTHR43415:SF3">
    <property type="entry name" value="GNAT-FAMILY ACETYLTRANSFERASE"/>
    <property type="match status" value="1"/>
</dbReference>
<proteinExistence type="predicted"/>
<dbReference type="PANTHER" id="PTHR43415">
    <property type="entry name" value="SPERMIDINE N(1)-ACETYLTRANSFERASE"/>
    <property type="match status" value="1"/>
</dbReference>
<dbReference type="Proteomes" id="UP001356428">
    <property type="component" value="Chromosome"/>
</dbReference>
<evidence type="ECO:0000259" key="1">
    <source>
        <dbReference type="PROSITE" id="PS51186"/>
    </source>
</evidence>
<dbReference type="Pfam" id="PF13302">
    <property type="entry name" value="Acetyltransf_3"/>
    <property type="match status" value="1"/>
</dbReference>
<evidence type="ECO:0000313" key="3">
    <source>
        <dbReference type="Proteomes" id="UP001356428"/>
    </source>
</evidence>
<dbReference type="InterPro" id="IPR000182">
    <property type="entry name" value="GNAT_dom"/>
</dbReference>
<dbReference type="RefSeq" id="WP_326705307.1">
    <property type="nucleotide sequence ID" value="NZ_CP108861.1"/>
</dbReference>
<evidence type="ECO:0000313" key="2">
    <source>
        <dbReference type="EMBL" id="WSB08291.1"/>
    </source>
</evidence>
<dbReference type="Gene3D" id="3.40.630.30">
    <property type="match status" value="1"/>
</dbReference>
<organism evidence="2 3">
    <name type="scientific">Streptomyces cyaneofuscatus</name>
    <dbReference type="NCBI Taxonomy" id="66883"/>
    <lineage>
        <taxon>Bacteria</taxon>
        <taxon>Bacillati</taxon>
        <taxon>Actinomycetota</taxon>
        <taxon>Actinomycetes</taxon>
        <taxon>Kitasatosporales</taxon>
        <taxon>Streptomycetaceae</taxon>
        <taxon>Streptomyces</taxon>
    </lineage>
</organism>
<sequence>MSKYSVTLSPIGHDDYEMISRWTSSEAWIYASGIQAHMSAADVEKFLDRVDDNFLVVCTQDGQAIGLVSWKQEDTPGNYVVGSMIGDPHMWGAGFGLESVIILVRMLFESRNAHRVGFSCGAFNERAVENFCAGIVTVEGILRDYYFVDGQYYDALVGSILRDEFYARRESTPVIPVAEKQAARAVIGEFIRKNPIVPRNQQAE</sequence>
<dbReference type="PROSITE" id="PS51186">
    <property type="entry name" value="GNAT"/>
    <property type="match status" value="1"/>
</dbReference>
<gene>
    <name evidence="2" type="ORF">OG849_14010</name>
</gene>
<reference evidence="2 3" key="1">
    <citation type="submission" date="2022-10" db="EMBL/GenBank/DDBJ databases">
        <title>The complete genomes of actinobacterial strains from the NBC collection.</title>
        <authorList>
            <person name="Joergensen T.S."/>
            <person name="Alvarez Arevalo M."/>
            <person name="Sterndorff E.B."/>
            <person name="Faurdal D."/>
            <person name="Vuksanovic O."/>
            <person name="Mourched A.-S."/>
            <person name="Charusanti P."/>
            <person name="Shaw S."/>
            <person name="Blin K."/>
            <person name="Weber T."/>
        </authorList>
    </citation>
    <scope>NUCLEOTIDE SEQUENCE [LARGE SCALE GENOMIC DNA]</scope>
    <source>
        <strain evidence="2 3">NBC 01792</strain>
    </source>
</reference>
<dbReference type="SUPFAM" id="SSF55729">
    <property type="entry name" value="Acyl-CoA N-acyltransferases (Nat)"/>
    <property type="match status" value="1"/>
</dbReference>
<dbReference type="EMBL" id="CP109083">
    <property type="protein sequence ID" value="WSB08291.1"/>
    <property type="molecule type" value="Genomic_DNA"/>
</dbReference>
<dbReference type="InterPro" id="IPR016181">
    <property type="entry name" value="Acyl_CoA_acyltransferase"/>
</dbReference>